<feature type="transmembrane region" description="Helical" evidence="6">
    <location>
        <begin position="223"/>
        <end position="245"/>
    </location>
</feature>
<dbReference type="GO" id="GO:0022857">
    <property type="term" value="F:transmembrane transporter activity"/>
    <property type="evidence" value="ECO:0007669"/>
    <property type="project" value="InterPro"/>
</dbReference>
<dbReference type="InterPro" id="IPR036259">
    <property type="entry name" value="MFS_trans_sf"/>
</dbReference>
<evidence type="ECO:0000256" key="3">
    <source>
        <dbReference type="ARBA" id="ARBA00022692"/>
    </source>
</evidence>
<dbReference type="Proteomes" id="UP000652681">
    <property type="component" value="Unassembled WGS sequence"/>
</dbReference>
<feature type="domain" description="Major facilitator superfamily (MFS) profile" evidence="7">
    <location>
        <begin position="220"/>
        <end position="406"/>
    </location>
</feature>
<evidence type="ECO:0000256" key="5">
    <source>
        <dbReference type="ARBA" id="ARBA00023136"/>
    </source>
</evidence>
<dbReference type="SUPFAM" id="SSF103473">
    <property type="entry name" value="MFS general substrate transporter"/>
    <property type="match status" value="1"/>
</dbReference>
<dbReference type="PANTHER" id="PTHR23513:SF6">
    <property type="entry name" value="MAJOR FACILITATOR SUPERFAMILY ASSOCIATED DOMAIN-CONTAINING PROTEIN"/>
    <property type="match status" value="1"/>
</dbReference>
<feature type="transmembrane region" description="Helical" evidence="6">
    <location>
        <begin position="170"/>
        <end position="189"/>
    </location>
</feature>
<evidence type="ECO:0000256" key="6">
    <source>
        <dbReference type="SAM" id="Phobius"/>
    </source>
</evidence>
<feature type="transmembrane region" description="Helical" evidence="6">
    <location>
        <begin position="73"/>
        <end position="93"/>
    </location>
</feature>
<dbReference type="PROSITE" id="PS50850">
    <property type="entry name" value="MFS"/>
    <property type="match status" value="1"/>
</dbReference>
<dbReference type="Gene3D" id="1.20.1250.20">
    <property type="entry name" value="MFS general substrate transporter like domains"/>
    <property type="match status" value="1"/>
</dbReference>
<accession>A0A8J6TT72</accession>
<dbReference type="CDD" id="cd06173">
    <property type="entry name" value="MFS_MefA_like"/>
    <property type="match status" value="1"/>
</dbReference>
<protein>
    <submittedName>
        <fullName evidence="8">MFS transporter</fullName>
    </submittedName>
</protein>
<dbReference type="EMBL" id="JACVEL010000004">
    <property type="protein sequence ID" value="MBC9812429.1"/>
    <property type="molecule type" value="Genomic_DNA"/>
</dbReference>
<keyword evidence="4 6" id="KW-1133">Transmembrane helix</keyword>
<comment type="caution">
    <text evidence="8">The sequence shown here is derived from an EMBL/GenBank/DDBJ whole genome shotgun (WGS) entry which is preliminary data.</text>
</comment>
<gene>
    <name evidence="8" type="ORF">H9Y05_08085</name>
</gene>
<dbReference type="RefSeq" id="WP_216713999.1">
    <property type="nucleotide sequence ID" value="NZ_JACVEL010000004.1"/>
</dbReference>
<dbReference type="PANTHER" id="PTHR23513">
    <property type="entry name" value="INTEGRAL MEMBRANE EFFLUX PROTEIN-RELATED"/>
    <property type="match status" value="1"/>
</dbReference>
<sequence length="406" mass="44369">MENNQWFRTYLFIWAGQFVSMISSYSVHFAVIIWLSLKHQSAEVLALAGIAGLLPQAIIGPFAGVFIDRWDRKLVMILADAFIALCTFVMTFIMNDGDPNLVLVYFLLGCRSVGNAFHAPAMQAVAPLIVPEQELLRVSGINQMLQSFSGIAGPALGTLAITYFPIAKVLYLDIIGALVAITSLFFVSIPRLKREKTKPSFSSVIHELKEGVQAVYHNKGLSLLFLFAMIVTFFIMPVAIMFPLLTTGHYAGGKWEMGLIEIIWGVGMLIGGSILGIMRVKTSKIVLINAMHIIIGLTFTFSGFFPGTWFLGFVVLTAFGGVALSIFSAAFMTILQEEVDPDKLGRVFSLYFSMAMLPSIVGLLFTGSIAENVGVPYSFIVSGILVSLVGVISFFVPSLMKLGKQE</sequence>
<keyword evidence="9" id="KW-1185">Reference proteome</keyword>
<keyword evidence="2" id="KW-1003">Cell membrane</keyword>
<comment type="subcellular location">
    <subcellularLocation>
        <location evidence="1">Cell membrane</location>
        <topology evidence="1">Multi-pass membrane protein</topology>
    </subcellularLocation>
</comment>
<keyword evidence="5 6" id="KW-0472">Membrane</keyword>
<feature type="transmembrane region" description="Helical" evidence="6">
    <location>
        <begin position="347"/>
        <end position="369"/>
    </location>
</feature>
<evidence type="ECO:0000259" key="7">
    <source>
        <dbReference type="PROSITE" id="PS50850"/>
    </source>
</evidence>
<feature type="transmembrane region" description="Helical" evidence="6">
    <location>
        <begin position="311"/>
        <end position="335"/>
    </location>
</feature>
<feature type="transmembrane region" description="Helical" evidence="6">
    <location>
        <begin position="257"/>
        <end position="278"/>
    </location>
</feature>
<dbReference type="InterPro" id="IPR011701">
    <property type="entry name" value="MFS"/>
</dbReference>
<organism evidence="8 9">
    <name type="scientific">Taishania pollutisoli</name>
    <dbReference type="NCBI Taxonomy" id="2766479"/>
    <lineage>
        <taxon>Bacteria</taxon>
        <taxon>Pseudomonadati</taxon>
        <taxon>Bacteroidota</taxon>
        <taxon>Flavobacteriia</taxon>
        <taxon>Flavobacteriales</taxon>
        <taxon>Crocinitomicaceae</taxon>
        <taxon>Taishania</taxon>
    </lineage>
</organism>
<reference evidence="8" key="1">
    <citation type="submission" date="2020-09" db="EMBL/GenBank/DDBJ databases">
        <title>Taishania pollutisoli gen. nov., sp. nov., Isolated from Tetrabromobisphenol A-Contaminated Soil.</title>
        <authorList>
            <person name="Chen Q."/>
        </authorList>
    </citation>
    <scope>NUCLEOTIDE SEQUENCE</scope>
    <source>
        <strain evidence="8">CZZ-1</strain>
    </source>
</reference>
<keyword evidence="3 6" id="KW-0812">Transmembrane</keyword>
<feature type="transmembrane region" description="Helical" evidence="6">
    <location>
        <begin position="375"/>
        <end position="396"/>
    </location>
</feature>
<proteinExistence type="predicted"/>
<feature type="transmembrane region" description="Helical" evidence="6">
    <location>
        <begin position="285"/>
        <end position="305"/>
    </location>
</feature>
<evidence type="ECO:0000256" key="4">
    <source>
        <dbReference type="ARBA" id="ARBA00022989"/>
    </source>
</evidence>
<name>A0A8J6TT72_9FLAO</name>
<feature type="transmembrane region" description="Helical" evidence="6">
    <location>
        <begin position="12"/>
        <end position="37"/>
    </location>
</feature>
<dbReference type="GO" id="GO:0005886">
    <property type="term" value="C:plasma membrane"/>
    <property type="evidence" value="ECO:0007669"/>
    <property type="project" value="UniProtKB-SubCell"/>
</dbReference>
<evidence type="ECO:0000313" key="8">
    <source>
        <dbReference type="EMBL" id="MBC9812429.1"/>
    </source>
</evidence>
<evidence type="ECO:0000256" key="2">
    <source>
        <dbReference type="ARBA" id="ARBA00022475"/>
    </source>
</evidence>
<dbReference type="InterPro" id="IPR020846">
    <property type="entry name" value="MFS_dom"/>
</dbReference>
<dbReference type="Pfam" id="PF07690">
    <property type="entry name" value="MFS_1"/>
    <property type="match status" value="1"/>
</dbReference>
<feature type="transmembrane region" description="Helical" evidence="6">
    <location>
        <begin position="44"/>
        <end position="67"/>
    </location>
</feature>
<dbReference type="AlphaFoldDB" id="A0A8J6TT72"/>
<evidence type="ECO:0000256" key="1">
    <source>
        <dbReference type="ARBA" id="ARBA00004651"/>
    </source>
</evidence>
<evidence type="ECO:0000313" key="9">
    <source>
        <dbReference type="Proteomes" id="UP000652681"/>
    </source>
</evidence>